<dbReference type="InterPro" id="IPR046890">
    <property type="entry name" value="YLATT"/>
</dbReference>
<sequence length="260" mass="29298">MSPSVIIILIISLSGILGGLTNFYTINEFKSKKESQRNLIKSILLGICASCAVPLFLQVLSNNLLDIPTEEITTGTNQKYPIKNYFILAGFCIIAAVYSKRFLDDLYDKINKTKQEVEEVKKSAEQAKEVSVAAKEASTQAQEASTQVANFIELELAEEADDDDDDQKEQITLETIKNSTPLINGHNNIDEADLKKVLKNMQDSKFKDRSINGLIRGTKLSEEKIKPIIQSFIENNVVNPTRWYGKEFYRLTRKGKKLEL</sequence>
<gene>
    <name evidence="4" type="ORF">AM493_08310</name>
</gene>
<dbReference type="RefSeq" id="WP_054407524.1">
    <property type="nucleotide sequence ID" value="NZ_FOYA01000007.1"/>
</dbReference>
<evidence type="ECO:0000256" key="1">
    <source>
        <dbReference type="SAM" id="Coils"/>
    </source>
</evidence>
<keyword evidence="2" id="KW-0812">Transmembrane</keyword>
<keyword evidence="2" id="KW-0472">Membrane</keyword>
<evidence type="ECO:0000256" key="2">
    <source>
        <dbReference type="SAM" id="Phobius"/>
    </source>
</evidence>
<keyword evidence="5" id="KW-1185">Reference proteome</keyword>
<protein>
    <recommendedName>
        <fullName evidence="3">YEATS-Like-Associating Three TM domain-containing protein</fullName>
    </recommendedName>
</protein>
<feature type="transmembrane region" description="Helical" evidence="2">
    <location>
        <begin position="80"/>
        <end position="99"/>
    </location>
</feature>
<dbReference type="AlphaFoldDB" id="A0A0M8MH01"/>
<keyword evidence="2" id="KW-1133">Transmembrane helix</keyword>
<evidence type="ECO:0000259" key="3">
    <source>
        <dbReference type="Pfam" id="PF20303"/>
    </source>
</evidence>
<dbReference type="Proteomes" id="UP000037755">
    <property type="component" value="Unassembled WGS sequence"/>
</dbReference>
<dbReference type="EMBL" id="LIYD01000005">
    <property type="protein sequence ID" value="KOS06041.1"/>
    <property type="molecule type" value="Genomic_DNA"/>
</dbReference>
<feature type="domain" description="YEATS-Like-Associating Three TM" evidence="3">
    <location>
        <begin position="5"/>
        <end position="119"/>
    </location>
</feature>
<dbReference type="OrthoDB" id="2084204at2"/>
<name>A0A0M8MH01_9FLAO</name>
<reference evidence="4 5" key="1">
    <citation type="submission" date="2015-08" db="EMBL/GenBank/DDBJ databases">
        <title>Whole genome sequence of Flavobacterium akiainvivens IK-1T, from decaying Wikstroemia oahuensis, an endemic Hawaiian shrub.</title>
        <authorList>
            <person name="Wan X."/>
            <person name="Hou S."/>
            <person name="Saito J."/>
            <person name="Donachie S."/>
        </authorList>
    </citation>
    <scope>NUCLEOTIDE SEQUENCE [LARGE SCALE GENOMIC DNA]</scope>
    <source>
        <strain evidence="4 5">IK-1</strain>
    </source>
</reference>
<organism evidence="4 5">
    <name type="scientific">Flavobacterium akiainvivens</name>
    <dbReference type="NCBI Taxonomy" id="1202724"/>
    <lineage>
        <taxon>Bacteria</taxon>
        <taxon>Pseudomonadati</taxon>
        <taxon>Bacteroidota</taxon>
        <taxon>Flavobacteriia</taxon>
        <taxon>Flavobacteriales</taxon>
        <taxon>Flavobacteriaceae</taxon>
        <taxon>Flavobacterium</taxon>
    </lineage>
</organism>
<proteinExistence type="predicted"/>
<keyword evidence="1" id="KW-0175">Coiled coil</keyword>
<comment type="caution">
    <text evidence="4">The sequence shown here is derived from an EMBL/GenBank/DDBJ whole genome shotgun (WGS) entry which is preliminary data.</text>
</comment>
<dbReference type="STRING" id="1202724.AM493_08310"/>
<dbReference type="PATRIC" id="fig|1202724.3.peg.1728"/>
<feature type="transmembrane region" description="Helical" evidence="2">
    <location>
        <begin position="6"/>
        <end position="26"/>
    </location>
</feature>
<feature type="coiled-coil region" evidence="1">
    <location>
        <begin position="103"/>
        <end position="130"/>
    </location>
</feature>
<feature type="transmembrane region" description="Helical" evidence="2">
    <location>
        <begin position="38"/>
        <end position="60"/>
    </location>
</feature>
<evidence type="ECO:0000313" key="4">
    <source>
        <dbReference type="EMBL" id="KOS06041.1"/>
    </source>
</evidence>
<accession>A0A0M8MH01</accession>
<dbReference type="Pfam" id="PF20303">
    <property type="entry name" value="YLATT"/>
    <property type="match status" value="1"/>
</dbReference>
<evidence type="ECO:0000313" key="5">
    <source>
        <dbReference type="Proteomes" id="UP000037755"/>
    </source>
</evidence>